<dbReference type="SUPFAM" id="SSF47781">
    <property type="entry name" value="RuvA domain 2-like"/>
    <property type="match status" value="2"/>
</dbReference>
<keyword evidence="3" id="KW-1185">Reference proteome</keyword>
<gene>
    <name evidence="2" type="ORF">G3567_07115</name>
</gene>
<dbReference type="InterPro" id="IPR051675">
    <property type="entry name" value="Endo/Exo/Phosphatase_dom_1"/>
</dbReference>
<dbReference type="PANTHER" id="PTHR21180">
    <property type="entry name" value="ENDONUCLEASE/EXONUCLEASE/PHOSPHATASE FAMILY DOMAIN-CONTAINING PROTEIN 1"/>
    <property type="match status" value="1"/>
</dbReference>
<dbReference type="AlphaFoldDB" id="A0A6B3R8Q4"/>
<dbReference type="Gene3D" id="1.10.150.280">
    <property type="entry name" value="AF1531-like domain"/>
    <property type="match status" value="1"/>
</dbReference>
<dbReference type="Proteomes" id="UP000478505">
    <property type="component" value="Unassembled WGS sequence"/>
</dbReference>
<evidence type="ECO:0000313" key="2">
    <source>
        <dbReference type="EMBL" id="NEV93914.1"/>
    </source>
</evidence>
<proteinExistence type="predicted"/>
<protein>
    <submittedName>
        <fullName evidence="2">Helix-hairpin-helix domain-containing protein</fullName>
    </submittedName>
</protein>
<dbReference type="Pfam" id="PF12836">
    <property type="entry name" value="HHH_3"/>
    <property type="match status" value="1"/>
</dbReference>
<feature type="transmembrane region" description="Helical" evidence="1">
    <location>
        <begin position="20"/>
        <end position="38"/>
    </location>
</feature>
<name>A0A6B3R8Q4_9FLAO</name>
<keyword evidence="1" id="KW-0812">Transmembrane</keyword>
<dbReference type="EMBL" id="JAAIKD010000003">
    <property type="protein sequence ID" value="NEV93914.1"/>
    <property type="molecule type" value="Genomic_DNA"/>
</dbReference>
<evidence type="ECO:0000256" key="1">
    <source>
        <dbReference type="SAM" id="Phobius"/>
    </source>
</evidence>
<evidence type="ECO:0000313" key="3">
    <source>
        <dbReference type="Proteomes" id="UP000478505"/>
    </source>
</evidence>
<accession>A0A6B3R8Q4</accession>
<keyword evidence="1" id="KW-0472">Membrane</keyword>
<dbReference type="GO" id="GO:0015627">
    <property type="term" value="C:type II protein secretion system complex"/>
    <property type="evidence" value="ECO:0007669"/>
    <property type="project" value="TreeGrafter"/>
</dbReference>
<dbReference type="GO" id="GO:0015628">
    <property type="term" value="P:protein secretion by the type II secretion system"/>
    <property type="evidence" value="ECO:0007669"/>
    <property type="project" value="TreeGrafter"/>
</dbReference>
<dbReference type="PANTHER" id="PTHR21180:SF32">
    <property type="entry name" value="ENDONUCLEASE_EXONUCLEASE_PHOSPHATASE FAMILY DOMAIN-CONTAINING PROTEIN 1"/>
    <property type="match status" value="1"/>
</dbReference>
<comment type="caution">
    <text evidence="2">The sequence shown here is derived from an EMBL/GenBank/DDBJ whole genome shotgun (WGS) entry which is preliminary data.</text>
</comment>
<keyword evidence="1" id="KW-1133">Transmembrane helix</keyword>
<organism evidence="2 3">
    <name type="scientific">Psychroflexus aurantiacus</name>
    <dbReference type="NCBI Taxonomy" id="2709310"/>
    <lineage>
        <taxon>Bacteria</taxon>
        <taxon>Pseudomonadati</taxon>
        <taxon>Bacteroidota</taxon>
        <taxon>Flavobacteriia</taxon>
        <taxon>Flavobacteriales</taxon>
        <taxon>Flavobacteriaceae</taxon>
        <taxon>Psychroflexus</taxon>
    </lineage>
</organism>
<dbReference type="RefSeq" id="WP_164004630.1">
    <property type="nucleotide sequence ID" value="NZ_JAAIKD010000003.1"/>
</dbReference>
<sequence length="292" mass="34137">MNTNRKFRFGYTKGDRNGIFIFCLLLMLGVGLNYWSFYPGPQSELSAEPSAFEDSIQRLVNKLKNKQSLEPQREIYPFNPNFITDYKGYTLDMTLEQIDRLTEFRAEDRWINSKAQFQQVTQVSDEWMSKYSPYFKFPEWVTENKNSTSRRSKTLSYSEKKDLNLVTESDLIQISGIGESLAGRIIAYREKLGGFVDVIQLKDVYGLKAEVIQNLEDKMALKTPVEVEKQDINAISVLELSELPYFDYEMARTIVNFIKLREGISNFEELSKIEDFPLHKLDRIQLYLEIKE</sequence>
<dbReference type="InterPro" id="IPR010994">
    <property type="entry name" value="RuvA_2-like"/>
</dbReference>
<reference evidence="2 3" key="1">
    <citation type="submission" date="2020-02" db="EMBL/GenBank/DDBJ databases">
        <title>Flavobacteriaceae Psychroflexus bacterium YR1-1, complete genome.</title>
        <authorList>
            <person name="Li Y."/>
            <person name="Wu S."/>
        </authorList>
    </citation>
    <scope>NUCLEOTIDE SEQUENCE [LARGE SCALE GENOMIC DNA]</scope>
    <source>
        <strain evidence="2 3">YR1-1</strain>
    </source>
</reference>